<gene>
    <name evidence="8" type="ORF">FRX31_015033</name>
</gene>
<keyword evidence="6" id="KW-0539">Nucleus</keyword>
<feature type="domain" description="TF-B3" evidence="7">
    <location>
        <begin position="29"/>
        <end position="122"/>
    </location>
</feature>
<keyword evidence="2" id="KW-0677">Repeat</keyword>
<keyword evidence="4" id="KW-0238">DNA-binding</keyword>
<organism evidence="8 9">
    <name type="scientific">Thalictrum thalictroides</name>
    <name type="common">Rue-anemone</name>
    <name type="synonym">Anemone thalictroides</name>
    <dbReference type="NCBI Taxonomy" id="46969"/>
    <lineage>
        <taxon>Eukaryota</taxon>
        <taxon>Viridiplantae</taxon>
        <taxon>Streptophyta</taxon>
        <taxon>Embryophyta</taxon>
        <taxon>Tracheophyta</taxon>
        <taxon>Spermatophyta</taxon>
        <taxon>Magnoliopsida</taxon>
        <taxon>Ranunculales</taxon>
        <taxon>Ranunculaceae</taxon>
        <taxon>Thalictroideae</taxon>
        <taxon>Thalictrum</taxon>
    </lineage>
</organism>
<evidence type="ECO:0000256" key="3">
    <source>
        <dbReference type="ARBA" id="ARBA00023015"/>
    </source>
</evidence>
<proteinExistence type="predicted"/>
<dbReference type="SUPFAM" id="SSF101936">
    <property type="entry name" value="DNA-binding pseudobarrel domain"/>
    <property type="match status" value="2"/>
</dbReference>
<dbReference type="InterPro" id="IPR003340">
    <property type="entry name" value="B3_DNA-bd"/>
</dbReference>
<dbReference type="OrthoDB" id="1109907at2759"/>
<dbReference type="PROSITE" id="PS50863">
    <property type="entry name" value="B3"/>
    <property type="match status" value="2"/>
</dbReference>
<keyword evidence="9" id="KW-1185">Reference proteome</keyword>
<dbReference type="Pfam" id="PF02362">
    <property type="entry name" value="B3"/>
    <property type="match status" value="2"/>
</dbReference>
<dbReference type="PANTHER" id="PTHR31674:SF62">
    <property type="entry name" value="B3 DOMAIN-CONTAINING PROTEIN REM14-RELATED"/>
    <property type="match status" value="1"/>
</dbReference>
<evidence type="ECO:0000256" key="4">
    <source>
        <dbReference type="ARBA" id="ARBA00023125"/>
    </source>
</evidence>
<evidence type="ECO:0000259" key="7">
    <source>
        <dbReference type="PROSITE" id="PS50863"/>
    </source>
</evidence>
<evidence type="ECO:0000256" key="1">
    <source>
        <dbReference type="ARBA" id="ARBA00004123"/>
    </source>
</evidence>
<evidence type="ECO:0000256" key="2">
    <source>
        <dbReference type="ARBA" id="ARBA00022737"/>
    </source>
</evidence>
<dbReference type="CDD" id="cd10017">
    <property type="entry name" value="B3_DNA"/>
    <property type="match status" value="2"/>
</dbReference>
<dbReference type="Proteomes" id="UP000554482">
    <property type="component" value="Unassembled WGS sequence"/>
</dbReference>
<keyword evidence="5" id="KW-0804">Transcription</keyword>
<name>A0A7J6WFK6_THATH</name>
<reference evidence="8 9" key="1">
    <citation type="submission" date="2020-06" db="EMBL/GenBank/DDBJ databases">
        <title>Transcriptomic and genomic resources for Thalictrum thalictroides and T. hernandezii: Facilitating candidate gene discovery in an emerging model plant lineage.</title>
        <authorList>
            <person name="Arias T."/>
            <person name="Riano-Pachon D.M."/>
            <person name="Di Stilio V.S."/>
        </authorList>
    </citation>
    <scope>NUCLEOTIDE SEQUENCE [LARGE SCALE GENOMIC DNA]</scope>
    <source>
        <strain evidence="9">cv. WT478/WT964</strain>
        <tissue evidence="8">Leaves</tissue>
    </source>
</reference>
<evidence type="ECO:0000256" key="5">
    <source>
        <dbReference type="ARBA" id="ARBA00023163"/>
    </source>
</evidence>
<evidence type="ECO:0000256" key="6">
    <source>
        <dbReference type="ARBA" id="ARBA00023242"/>
    </source>
</evidence>
<keyword evidence="3" id="KW-0805">Transcription regulation</keyword>
<dbReference type="InterPro" id="IPR039218">
    <property type="entry name" value="REM_fam"/>
</dbReference>
<dbReference type="EMBL" id="JABWDY010017397">
    <property type="protein sequence ID" value="KAF5195380.1"/>
    <property type="molecule type" value="Genomic_DNA"/>
</dbReference>
<sequence length="295" mass="33441">MYTGIYVDNGDFLAQNCIMAKTTVRPRNPHFFNFIMSAAVLDGISIPKAFMKDYLEGEKCEGRKATLRTLKGGKSWVINTKGCCFTDGWEDFAREHDLHVGDLLVFRYEGGFTFNVIIFDATMCERLYPPLDSDAANDNDQILKEKNDANGYPCLKGTAGMVKRHNKHFTVTIRRSHLKWKKITIPTNFRRTNGLDKPCRIFLIDPKGKDWEVGLRYKADGHQAYIGCGWYAFSCANRLKIGDVCTLKIVSKDSEKMVMEVSICRHNSSVCGNKRSKIVPDPCSQDNTFSSFLLV</sequence>
<dbReference type="Gene3D" id="2.40.330.10">
    <property type="entry name" value="DNA-binding pseudobarrel domain"/>
    <property type="match status" value="2"/>
</dbReference>
<dbReference type="GO" id="GO:0003677">
    <property type="term" value="F:DNA binding"/>
    <property type="evidence" value="ECO:0007669"/>
    <property type="project" value="UniProtKB-KW"/>
</dbReference>
<dbReference type="InterPro" id="IPR015300">
    <property type="entry name" value="DNA-bd_pseudobarrel_sf"/>
</dbReference>
<dbReference type="PANTHER" id="PTHR31674">
    <property type="entry name" value="B3 DOMAIN-CONTAINING PROTEIN REM-LIKE 3-RELATED"/>
    <property type="match status" value="1"/>
</dbReference>
<comment type="caution">
    <text evidence="8">The sequence shown here is derived from an EMBL/GenBank/DDBJ whole genome shotgun (WGS) entry which is preliminary data.</text>
</comment>
<evidence type="ECO:0000313" key="8">
    <source>
        <dbReference type="EMBL" id="KAF5195380.1"/>
    </source>
</evidence>
<evidence type="ECO:0000313" key="9">
    <source>
        <dbReference type="Proteomes" id="UP000554482"/>
    </source>
</evidence>
<dbReference type="AlphaFoldDB" id="A0A7J6WFK6"/>
<protein>
    <submittedName>
        <fullName evidence="8">B3 domain-containing protein</fullName>
    </submittedName>
</protein>
<accession>A0A7J6WFK6</accession>
<feature type="domain" description="TF-B3" evidence="7">
    <location>
        <begin position="168"/>
        <end position="267"/>
    </location>
</feature>
<dbReference type="GO" id="GO:0005634">
    <property type="term" value="C:nucleus"/>
    <property type="evidence" value="ECO:0007669"/>
    <property type="project" value="UniProtKB-SubCell"/>
</dbReference>
<dbReference type="SMART" id="SM01019">
    <property type="entry name" value="B3"/>
    <property type="match status" value="2"/>
</dbReference>
<comment type="subcellular location">
    <subcellularLocation>
        <location evidence="1">Nucleus</location>
    </subcellularLocation>
</comment>